<comment type="caution">
    <text evidence="1">The sequence shown here is derived from an EMBL/GenBank/DDBJ whole genome shotgun (WGS) entry which is preliminary data.</text>
</comment>
<gene>
    <name evidence="1" type="ORF">MSG28_012453</name>
</gene>
<evidence type="ECO:0000313" key="2">
    <source>
        <dbReference type="Proteomes" id="UP001064048"/>
    </source>
</evidence>
<keyword evidence="2" id="KW-1185">Reference proteome</keyword>
<organism evidence="1 2">
    <name type="scientific">Choristoneura fumiferana</name>
    <name type="common">Spruce budworm moth</name>
    <name type="synonym">Archips fumiferana</name>
    <dbReference type="NCBI Taxonomy" id="7141"/>
    <lineage>
        <taxon>Eukaryota</taxon>
        <taxon>Metazoa</taxon>
        <taxon>Ecdysozoa</taxon>
        <taxon>Arthropoda</taxon>
        <taxon>Hexapoda</taxon>
        <taxon>Insecta</taxon>
        <taxon>Pterygota</taxon>
        <taxon>Neoptera</taxon>
        <taxon>Endopterygota</taxon>
        <taxon>Lepidoptera</taxon>
        <taxon>Glossata</taxon>
        <taxon>Ditrysia</taxon>
        <taxon>Tortricoidea</taxon>
        <taxon>Tortricidae</taxon>
        <taxon>Tortricinae</taxon>
        <taxon>Choristoneura</taxon>
    </lineage>
</organism>
<protein>
    <submittedName>
        <fullName evidence="1">Uncharacterized protein</fullName>
    </submittedName>
</protein>
<accession>A0ACC0KD74</accession>
<dbReference type="EMBL" id="CM046121">
    <property type="protein sequence ID" value="KAI8434418.1"/>
    <property type="molecule type" value="Genomic_DNA"/>
</dbReference>
<proteinExistence type="predicted"/>
<sequence>MSNINSLATSSKGCHISAIMRLRDEFSPCETDTRLDGKVAIVTGATSGTGLETAKNLAKRGAKVIIASRNPAKLEDARNTIIKAAGHDNVVARTMDFESLASVRSFVHETLMLEPRLDILINNIGAIGLEDRLTEDGLQTMMQVNYFGSFLLTFLLFPFMKASAPSRVVNVSSLALILGFIDFEHMNDVGRFTNFQYYCNAKLADVLFTVEMDRRVRGSGVNVYSMDPGFVKSEFFRNLKNEDLKKLLNAGLQLIGSPLDRVATMPVFLAVDPRVENESGKHFRECKEFYSTWFANDTALTSSLWEESKRLVGITPEEDWEI</sequence>
<name>A0ACC0KD74_CHOFU</name>
<dbReference type="Proteomes" id="UP001064048">
    <property type="component" value="Chromosome 21"/>
</dbReference>
<reference evidence="1 2" key="1">
    <citation type="journal article" date="2022" name="Genome Biol. Evol.">
        <title>The Spruce Budworm Genome: Reconstructing the Evolutionary History of Antifreeze Proteins.</title>
        <authorList>
            <person name="Beliveau C."/>
            <person name="Gagne P."/>
            <person name="Picq S."/>
            <person name="Vernygora O."/>
            <person name="Keeling C.I."/>
            <person name="Pinkney K."/>
            <person name="Doucet D."/>
            <person name="Wen F."/>
            <person name="Johnston J.S."/>
            <person name="Maaroufi H."/>
            <person name="Boyle B."/>
            <person name="Laroche J."/>
            <person name="Dewar K."/>
            <person name="Juretic N."/>
            <person name="Blackburn G."/>
            <person name="Nisole A."/>
            <person name="Brunet B."/>
            <person name="Brandao M."/>
            <person name="Lumley L."/>
            <person name="Duan J."/>
            <person name="Quan G."/>
            <person name="Lucarotti C.J."/>
            <person name="Roe A.D."/>
            <person name="Sperling F.A.H."/>
            <person name="Levesque R.C."/>
            <person name="Cusson M."/>
        </authorList>
    </citation>
    <scope>NUCLEOTIDE SEQUENCE [LARGE SCALE GENOMIC DNA]</scope>
    <source>
        <strain evidence="1">Glfc:IPQL:Cfum</strain>
    </source>
</reference>
<evidence type="ECO:0000313" key="1">
    <source>
        <dbReference type="EMBL" id="KAI8434418.1"/>
    </source>
</evidence>